<comment type="caution">
    <text evidence="4">The sequence shown here is derived from an EMBL/GenBank/DDBJ whole genome shotgun (WGS) entry which is preliminary data.</text>
</comment>
<dbReference type="EMBL" id="QRUP01000009">
    <property type="protein sequence ID" value="RGR74169.1"/>
    <property type="molecule type" value="Genomic_DNA"/>
</dbReference>
<evidence type="ECO:0000256" key="1">
    <source>
        <dbReference type="ARBA" id="ARBA00022676"/>
    </source>
</evidence>
<keyword evidence="1" id="KW-0328">Glycosyltransferase</keyword>
<accession>A0A412G141</accession>
<name>A0A412G141_9FIRM</name>
<dbReference type="Gene3D" id="3.90.550.10">
    <property type="entry name" value="Spore Coat Polysaccharide Biosynthesis Protein SpsA, Chain A"/>
    <property type="match status" value="1"/>
</dbReference>
<sequence length="292" mass="33786">MKVSVLIPAYNSEKEIYTCIRSLLEQTYHDFEVIAVDDGSTDRTGSRLDFYAKIHPELITVIHQENRGVAAARNAALKAAKGEFILFLDSDDWMKRRTLETLVAAQARYQADVVICGNVYEGRITTRRHVRRVQIPHKRTLMKMLMKDRQVRNYAWGKLIRRSLFDGLQFWEGRVFEDVQLIPQILLRAEKTVIVPDTLVHYNTRRPNSLTYSLRPDILKDMLEAFQDQARCIVAYDPTLTRPARVMLARVRLVIGSALALHGRFDDPLMDQILPFSEPSPSTEFLVHRNLY</sequence>
<keyword evidence="5" id="KW-1185">Reference proteome</keyword>
<gene>
    <name evidence="4" type="ORF">DWY25_08820</name>
</gene>
<dbReference type="PANTHER" id="PTHR22916">
    <property type="entry name" value="GLYCOSYLTRANSFERASE"/>
    <property type="match status" value="1"/>
</dbReference>
<protein>
    <submittedName>
        <fullName evidence="4">Glycosyltransferase family 2 protein</fullName>
    </submittedName>
</protein>
<organism evidence="4 5">
    <name type="scientific">Holdemania filiformis</name>
    <dbReference type="NCBI Taxonomy" id="61171"/>
    <lineage>
        <taxon>Bacteria</taxon>
        <taxon>Bacillati</taxon>
        <taxon>Bacillota</taxon>
        <taxon>Erysipelotrichia</taxon>
        <taxon>Erysipelotrichales</taxon>
        <taxon>Erysipelotrichaceae</taxon>
        <taxon>Holdemania</taxon>
    </lineage>
</organism>
<dbReference type="Pfam" id="PF00535">
    <property type="entry name" value="Glycos_transf_2"/>
    <property type="match status" value="1"/>
</dbReference>
<dbReference type="RefSeq" id="WP_117894926.1">
    <property type="nucleotide sequence ID" value="NZ_CABJCV010000009.1"/>
</dbReference>
<evidence type="ECO:0000313" key="5">
    <source>
        <dbReference type="Proteomes" id="UP000284178"/>
    </source>
</evidence>
<keyword evidence="2 4" id="KW-0808">Transferase</keyword>
<dbReference type="PANTHER" id="PTHR22916:SF51">
    <property type="entry name" value="GLYCOSYLTRANSFERASE EPSH-RELATED"/>
    <property type="match status" value="1"/>
</dbReference>
<evidence type="ECO:0000259" key="3">
    <source>
        <dbReference type="Pfam" id="PF00535"/>
    </source>
</evidence>
<dbReference type="SUPFAM" id="SSF53448">
    <property type="entry name" value="Nucleotide-diphospho-sugar transferases"/>
    <property type="match status" value="1"/>
</dbReference>
<reference evidence="4 5" key="1">
    <citation type="submission" date="2018-08" db="EMBL/GenBank/DDBJ databases">
        <title>A genome reference for cultivated species of the human gut microbiota.</title>
        <authorList>
            <person name="Zou Y."/>
            <person name="Xue W."/>
            <person name="Luo G."/>
        </authorList>
    </citation>
    <scope>NUCLEOTIDE SEQUENCE [LARGE SCALE GENOMIC DNA]</scope>
    <source>
        <strain evidence="4 5">AF24-29</strain>
    </source>
</reference>
<feature type="domain" description="Glycosyltransferase 2-like" evidence="3">
    <location>
        <begin position="4"/>
        <end position="165"/>
    </location>
</feature>
<dbReference type="GeneID" id="83015505"/>
<dbReference type="AlphaFoldDB" id="A0A412G141"/>
<evidence type="ECO:0000256" key="2">
    <source>
        <dbReference type="ARBA" id="ARBA00022679"/>
    </source>
</evidence>
<dbReference type="CDD" id="cd00761">
    <property type="entry name" value="Glyco_tranf_GTA_type"/>
    <property type="match status" value="1"/>
</dbReference>
<proteinExistence type="predicted"/>
<evidence type="ECO:0000313" key="4">
    <source>
        <dbReference type="EMBL" id="RGR74169.1"/>
    </source>
</evidence>
<dbReference type="GO" id="GO:0016757">
    <property type="term" value="F:glycosyltransferase activity"/>
    <property type="evidence" value="ECO:0007669"/>
    <property type="project" value="UniProtKB-KW"/>
</dbReference>
<dbReference type="InterPro" id="IPR001173">
    <property type="entry name" value="Glyco_trans_2-like"/>
</dbReference>
<dbReference type="Proteomes" id="UP000284178">
    <property type="component" value="Unassembled WGS sequence"/>
</dbReference>
<dbReference type="InterPro" id="IPR029044">
    <property type="entry name" value="Nucleotide-diphossugar_trans"/>
</dbReference>